<proteinExistence type="predicted"/>
<dbReference type="AlphaFoldDB" id="A0A0W1ATZ3"/>
<gene>
    <name evidence="1" type="ORF">UQ64_24125</name>
</gene>
<dbReference type="OrthoDB" id="2066200at2"/>
<dbReference type="RefSeq" id="WP_060625442.1">
    <property type="nucleotide sequence ID" value="NZ_LCZJ02000033.1"/>
</dbReference>
<evidence type="ECO:0000313" key="1">
    <source>
        <dbReference type="EMBL" id="KTD84736.1"/>
    </source>
</evidence>
<dbReference type="Proteomes" id="UP000054709">
    <property type="component" value="Unassembled WGS sequence"/>
</dbReference>
<evidence type="ECO:0000313" key="2">
    <source>
        <dbReference type="Proteomes" id="UP000054709"/>
    </source>
</evidence>
<evidence type="ECO:0008006" key="3">
    <source>
        <dbReference type="Google" id="ProtNLM"/>
    </source>
</evidence>
<name>A0A0W1ATZ3_9BACL</name>
<dbReference type="EMBL" id="LCZJ02000033">
    <property type="protein sequence ID" value="KTD84736.1"/>
    <property type="molecule type" value="Genomic_DNA"/>
</dbReference>
<sequence>MSFFNKVKAGVSEAGNKAKTVVEINRLKLQNNSKQNDIDQQYQVMGKLLFEAVTQGAGPLPSEQIEKNISRILELKSEIDVNLQQIAGLSDVKQCKACGGNVAIEARFCPSCGSTFEASNEPIRDVTPSSITLDKKE</sequence>
<protein>
    <recommendedName>
        <fullName evidence="3">Zinc ribbon domain-containing protein</fullName>
    </recommendedName>
</protein>
<organism evidence="1 2">
    <name type="scientific">Paenibacillus etheri</name>
    <dbReference type="NCBI Taxonomy" id="1306852"/>
    <lineage>
        <taxon>Bacteria</taxon>
        <taxon>Bacillati</taxon>
        <taxon>Bacillota</taxon>
        <taxon>Bacilli</taxon>
        <taxon>Bacillales</taxon>
        <taxon>Paenibacillaceae</taxon>
        <taxon>Paenibacillus</taxon>
    </lineage>
</organism>
<reference evidence="1 2" key="1">
    <citation type="journal article" date="2015" name="Int. Biodeterior. Biodegradation">
        <title>Physiological and genetic screening methods for the isolation of methyl tert-butyl ether-degrading bacteria for bioremediation purposes.</title>
        <authorList>
            <person name="Guisado I.M."/>
            <person name="Purswani J."/>
            <person name="Gonzalez Lopez J."/>
            <person name="Pozo C."/>
        </authorList>
    </citation>
    <scope>NUCLEOTIDE SEQUENCE [LARGE SCALE GENOMIC DNA]</scope>
    <source>
        <strain evidence="1 2">SH7</strain>
    </source>
</reference>
<keyword evidence="2" id="KW-1185">Reference proteome</keyword>
<accession>A0A0W1ATZ3</accession>
<comment type="caution">
    <text evidence="1">The sequence shown here is derived from an EMBL/GenBank/DDBJ whole genome shotgun (WGS) entry which is preliminary data.</text>
</comment>